<reference evidence="3" key="1">
    <citation type="submission" date="2014-05" db="EMBL/GenBank/DDBJ databases">
        <authorList>
            <person name="Urmite Genomes"/>
        </authorList>
    </citation>
    <scope>NUCLEOTIDE SEQUENCE</scope>
    <source>
        <strain evidence="3">DSM 44074</strain>
    </source>
</reference>
<keyword evidence="2" id="KW-0472">Membrane</keyword>
<protein>
    <submittedName>
        <fullName evidence="3">Uncharacterized protein</fullName>
    </submittedName>
</protein>
<sequence length="79" mass="8131">MTAVPPDPDPRRVPGLEPGGSVAPGDTPPDSAQTSGLGEPEPRPRHKLTPTAVVSMIALTVFIAVFAAAAIFLLIDMSN</sequence>
<feature type="transmembrane region" description="Helical" evidence="2">
    <location>
        <begin position="52"/>
        <end position="75"/>
    </location>
</feature>
<dbReference type="AlphaFoldDB" id="A0AAV2WFE4"/>
<dbReference type="RefSeq" id="WP_030135754.1">
    <property type="nucleotide sequence ID" value="NZ_LK021337.1"/>
</dbReference>
<feature type="region of interest" description="Disordered" evidence="1">
    <location>
        <begin position="1"/>
        <end position="47"/>
    </location>
</feature>
<dbReference type="EMBL" id="LK021337">
    <property type="protein sequence ID" value="CDQ42904.1"/>
    <property type="molecule type" value="Genomic_DNA"/>
</dbReference>
<accession>A0AAV2WFE4</accession>
<proteinExistence type="predicted"/>
<keyword evidence="2" id="KW-0812">Transmembrane</keyword>
<dbReference type="InterPro" id="IPR045512">
    <property type="entry name" value="DUF6480"/>
</dbReference>
<reference evidence="3" key="2">
    <citation type="submission" date="2015-09" db="EMBL/GenBank/DDBJ databases">
        <title>Draft genome sequence of Mycobacterium neoaurum DSM 44074.</title>
        <authorList>
            <person name="Croce O."/>
            <person name="Robert C."/>
            <person name="Raoult D."/>
            <person name="Drancourt M."/>
        </authorList>
    </citation>
    <scope>NUCLEOTIDE SEQUENCE</scope>
    <source>
        <strain evidence="3">DSM 44074</strain>
    </source>
</reference>
<dbReference type="Proteomes" id="UP000028864">
    <property type="component" value="Unassembled WGS sequence"/>
</dbReference>
<organism evidence="3 4">
    <name type="scientific">Mycolicibacterium neoaurum</name>
    <name type="common">Mycobacterium neoaurum</name>
    <dbReference type="NCBI Taxonomy" id="1795"/>
    <lineage>
        <taxon>Bacteria</taxon>
        <taxon>Bacillati</taxon>
        <taxon>Actinomycetota</taxon>
        <taxon>Actinomycetes</taxon>
        <taxon>Mycobacteriales</taxon>
        <taxon>Mycobacteriaceae</taxon>
        <taxon>Mycolicibacterium</taxon>
    </lineage>
</organism>
<evidence type="ECO:0000256" key="1">
    <source>
        <dbReference type="SAM" id="MobiDB-lite"/>
    </source>
</evidence>
<name>A0AAV2WFE4_MYCNE</name>
<evidence type="ECO:0000313" key="3">
    <source>
        <dbReference type="EMBL" id="CDQ42904.1"/>
    </source>
</evidence>
<evidence type="ECO:0000256" key="2">
    <source>
        <dbReference type="SAM" id="Phobius"/>
    </source>
</evidence>
<dbReference type="Pfam" id="PF20088">
    <property type="entry name" value="DUF6480"/>
    <property type="match status" value="1"/>
</dbReference>
<gene>
    <name evidence="3" type="ORF">BN1047_00762</name>
</gene>
<evidence type="ECO:0000313" key="4">
    <source>
        <dbReference type="Proteomes" id="UP000028864"/>
    </source>
</evidence>
<keyword evidence="2" id="KW-1133">Transmembrane helix</keyword>